<sequence length="360" mass="39952">MSGLEYMRDPPAGEDRWAAESTVTTQKTVGALVLAVATLVYLLRIYTRVHLTRLALRWDDYLAGAAMASSWAFFGCTMGMIANGGCGRHFWQVTSVEYIELLKWTLPVNVFYMLSADLAKLSLLVLYLNFSPDRTYRIILQTLIAAFVLYAIIYAGVSIFGCQPFHAHWDLEAMSTAKCVDKPMFFLAASIANVVMDVVILLVPLRIVLPLHIARRQKVSLLLLFATGGGVVCIAAYCCHLTIQLFNSSDYTHGLSNELSWMYGELAGCVICASASTTRAFFARYIPRFLGSLGSTLRPSKDDADTTGMELEAERRKQARVELDRHDAIQLESDNDDHSVAPSPGHRVCDDERSLWSRGG</sequence>
<dbReference type="PANTHER" id="PTHR33048:SF124">
    <property type="entry name" value="INTEGRAL MEMBRANE PROTEIN"/>
    <property type="match status" value="1"/>
</dbReference>
<dbReference type="InterPro" id="IPR052337">
    <property type="entry name" value="SAT4-like"/>
</dbReference>
<evidence type="ECO:0000313" key="10">
    <source>
        <dbReference type="Proteomes" id="UP000294847"/>
    </source>
</evidence>
<feature type="region of interest" description="Disordered" evidence="6">
    <location>
        <begin position="299"/>
        <end position="360"/>
    </location>
</feature>
<evidence type="ECO:0000259" key="8">
    <source>
        <dbReference type="Pfam" id="PF20684"/>
    </source>
</evidence>
<feature type="transmembrane region" description="Helical" evidence="7">
    <location>
        <begin position="221"/>
        <end position="243"/>
    </location>
</feature>
<name>A0A4P7NPL8_PYROR</name>
<evidence type="ECO:0000256" key="6">
    <source>
        <dbReference type="SAM" id="MobiDB-lite"/>
    </source>
</evidence>
<protein>
    <recommendedName>
        <fullName evidence="8">Rhodopsin domain-containing protein</fullName>
    </recommendedName>
</protein>
<feature type="compositionally biased region" description="Basic and acidic residues" evidence="6">
    <location>
        <begin position="312"/>
        <end position="329"/>
    </location>
</feature>
<dbReference type="InterPro" id="IPR049326">
    <property type="entry name" value="Rhodopsin_dom_fungi"/>
</dbReference>
<keyword evidence="3 7" id="KW-1133">Transmembrane helix</keyword>
<dbReference type="AlphaFoldDB" id="A0A4P7NPL8"/>
<dbReference type="PANTHER" id="PTHR33048">
    <property type="entry name" value="PTH11-LIKE INTEGRAL MEMBRANE PROTEIN (AFU_ORTHOLOGUE AFUA_5G11245)"/>
    <property type="match status" value="1"/>
</dbReference>
<dbReference type="Pfam" id="PF20684">
    <property type="entry name" value="Fung_rhodopsin"/>
    <property type="match status" value="1"/>
</dbReference>
<proteinExistence type="inferred from homology"/>
<organism evidence="9 10">
    <name type="scientific">Pyricularia oryzae</name>
    <name type="common">Rice blast fungus</name>
    <name type="synonym">Magnaporthe oryzae</name>
    <dbReference type="NCBI Taxonomy" id="318829"/>
    <lineage>
        <taxon>Eukaryota</taxon>
        <taxon>Fungi</taxon>
        <taxon>Dikarya</taxon>
        <taxon>Ascomycota</taxon>
        <taxon>Pezizomycotina</taxon>
        <taxon>Sordariomycetes</taxon>
        <taxon>Sordariomycetidae</taxon>
        <taxon>Magnaporthales</taxon>
        <taxon>Pyriculariaceae</taxon>
        <taxon>Pyricularia</taxon>
    </lineage>
</organism>
<comment type="similarity">
    <text evidence="5">Belongs to the SAT4 family.</text>
</comment>
<feature type="transmembrane region" description="Helical" evidence="7">
    <location>
        <begin position="29"/>
        <end position="49"/>
    </location>
</feature>
<feature type="transmembrane region" description="Helical" evidence="7">
    <location>
        <begin position="142"/>
        <end position="166"/>
    </location>
</feature>
<dbReference type="GO" id="GO:0016020">
    <property type="term" value="C:membrane"/>
    <property type="evidence" value="ECO:0007669"/>
    <property type="project" value="UniProtKB-SubCell"/>
</dbReference>
<dbReference type="EMBL" id="CP034209">
    <property type="protein sequence ID" value="QBZ64315.1"/>
    <property type="molecule type" value="Genomic_DNA"/>
</dbReference>
<evidence type="ECO:0000256" key="5">
    <source>
        <dbReference type="ARBA" id="ARBA00038359"/>
    </source>
</evidence>
<feature type="domain" description="Rhodopsin" evidence="8">
    <location>
        <begin position="43"/>
        <end position="283"/>
    </location>
</feature>
<evidence type="ECO:0000256" key="3">
    <source>
        <dbReference type="ARBA" id="ARBA00022989"/>
    </source>
</evidence>
<comment type="subcellular location">
    <subcellularLocation>
        <location evidence="1">Membrane</location>
        <topology evidence="1">Multi-pass membrane protein</topology>
    </subcellularLocation>
</comment>
<feature type="compositionally biased region" description="Basic and acidic residues" evidence="6">
    <location>
        <begin position="347"/>
        <end position="360"/>
    </location>
</feature>
<dbReference type="Proteomes" id="UP000294847">
    <property type="component" value="Chromosome 6"/>
</dbReference>
<evidence type="ECO:0000256" key="2">
    <source>
        <dbReference type="ARBA" id="ARBA00022692"/>
    </source>
</evidence>
<keyword evidence="2 7" id="KW-0812">Transmembrane</keyword>
<gene>
    <name evidence="9" type="ORF">PoMZ_06010</name>
</gene>
<feature type="transmembrane region" description="Helical" evidence="7">
    <location>
        <begin position="61"/>
        <end position="82"/>
    </location>
</feature>
<feature type="transmembrane region" description="Helical" evidence="7">
    <location>
        <begin position="263"/>
        <end position="282"/>
    </location>
</feature>
<evidence type="ECO:0000256" key="4">
    <source>
        <dbReference type="ARBA" id="ARBA00023136"/>
    </source>
</evidence>
<reference evidence="9 10" key="1">
    <citation type="journal article" date="2019" name="Mol. Biol. Evol.">
        <title>Blast fungal genomes show frequent chromosomal changes, gene gains and losses, and effector gene turnover.</title>
        <authorList>
            <person name="Gomez Luciano L.B."/>
            <person name="Jason Tsai I."/>
            <person name="Chuma I."/>
            <person name="Tosa Y."/>
            <person name="Chen Y.H."/>
            <person name="Li J.Y."/>
            <person name="Li M.Y."/>
            <person name="Jade Lu M.Y."/>
            <person name="Nakayashiki H."/>
            <person name="Li W.H."/>
        </authorList>
    </citation>
    <scope>NUCLEOTIDE SEQUENCE [LARGE SCALE GENOMIC DNA]</scope>
    <source>
        <strain evidence="9">MZ5-1-6</strain>
    </source>
</reference>
<accession>A0A4P7NPL8</accession>
<feature type="transmembrane region" description="Helical" evidence="7">
    <location>
        <begin position="186"/>
        <end position="209"/>
    </location>
</feature>
<feature type="transmembrane region" description="Helical" evidence="7">
    <location>
        <begin position="110"/>
        <end position="130"/>
    </location>
</feature>
<keyword evidence="4 7" id="KW-0472">Membrane</keyword>
<evidence type="ECO:0000256" key="7">
    <source>
        <dbReference type="SAM" id="Phobius"/>
    </source>
</evidence>
<evidence type="ECO:0000313" key="9">
    <source>
        <dbReference type="EMBL" id="QBZ64315.1"/>
    </source>
</evidence>
<evidence type="ECO:0000256" key="1">
    <source>
        <dbReference type="ARBA" id="ARBA00004141"/>
    </source>
</evidence>